<dbReference type="InterPro" id="IPR036259">
    <property type="entry name" value="MFS_trans_sf"/>
</dbReference>
<feature type="transmembrane region" description="Helical" evidence="5">
    <location>
        <begin position="102"/>
        <end position="125"/>
    </location>
</feature>
<dbReference type="GeneID" id="106721969"/>
<dbReference type="GO" id="GO:0005886">
    <property type="term" value="C:plasma membrane"/>
    <property type="evidence" value="ECO:0007669"/>
    <property type="project" value="TreeGrafter"/>
</dbReference>
<dbReference type="GO" id="GO:0046323">
    <property type="term" value="P:D-glucose import"/>
    <property type="evidence" value="ECO:0007669"/>
    <property type="project" value="TreeGrafter"/>
</dbReference>
<keyword evidence="3 5" id="KW-1133">Transmembrane helix</keyword>
<keyword evidence="4 5" id="KW-0472">Membrane</keyword>
<dbReference type="PROSITE" id="PS50850">
    <property type="entry name" value="MFS"/>
    <property type="match status" value="1"/>
</dbReference>
<dbReference type="SUPFAM" id="SSF103473">
    <property type="entry name" value="MFS general substrate transporter"/>
    <property type="match status" value="1"/>
</dbReference>
<dbReference type="PROSITE" id="PS51257">
    <property type="entry name" value="PROKAR_LIPOPROTEIN"/>
    <property type="match status" value="1"/>
</dbReference>
<feature type="domain" description="Major facilitator superfamily (MFS) profile" evidence="6">
    <location>
        <begin position="1"/>
        <end position="376"/>
    </location>
</feature>
<dbReference type="GO" id="GO:0070837">
    <property type="term" value="P:dehydroascorbic acid transport"/>
    <property type="evidence" value="ECO:0007669"/>
    <property type="project" value="TreeGrafter"/>
</dbReference>
<feature type="transmembrane region" description="Helical" evidence="5">
    <location>
        <begin position="14"/>
        <end position="36"/>
    </location>
</feature>
<dbReference type="InterPro" id="IPR045263">
    <property type="entry name" value="GLUT"/>
</dbReference>
<evidence type="ECO:0000256" key="1">
    <source>
        <dbReference type="ARBA" id="ARBA00004141"/>
    </source>
</evidence>
<comment type="subcellular location">
    <subcellularLocation>
        <location evidence="1">Membrane</location>
        <topology evidence="1">Multi-pass membrane protein</topology>
    </subcellularLocation>
</comment>
<evidence type="ECO:0000256" key="5">
    <source>
        <dbReference type="SAM" id="Phobius"/>
    </source>
</evidence>
<evidence type="ECO:0000256" key="2">
    <source>
        <dbReference type="ARBA" id="ARBA00022692"/>
    </source>
</evidence>
<evidence type="ECO:0000259" key="6">
    <source>
        <dbReference type="PROSITE" id="PS50850"/>
    </source>
</evidence>
<dbReference type="Gene3D" id="1.20.1250.20">
    <property type="entry name" value="MFS general substrate transporter like domains"/>
    <property type="match status" value="2"/>
</dbReference>
<keyword evidence="2 5" id="KW-0812">Transmembrane</keyword>
<organism evidence="7 8">
    <name type="scientific">Alligator sinensis</name>
    <name type="common">Chinese alligator</name>
    <dbReference type="NCBI Taxonomy" id="38654"/>
    <lineage>
        <taxon>Eukaryota</taxon>
        <taxon>Metazoa</taxon>
        <taxon>Chordata</taxon>
        <taxon>Craniata</taxon>
        <taxon>Vertebrata</taxon>
        <taxon>Euteleostomi</taxon>
        <taxon>Archelosauria</taxon>
        <taxon>Archosauria</taxon>
        <taxon>Crocodylia</taxon>
        <taxon>Alligatoridae</taxon>
        <taxon>Alligatorinae</taxon>
        <taxon>Alligator</taxon>
    </lineage>
</organism>
<reference evidence="8" key="1">
    <citation type="submission" date="2025-08" db="UniProtKB">
        <authorList>
            <consortium name="RefSeq"/>
        </authorList>
    </citation>
    <scope>IDENTIFICATION</scope>
</reference>
<dbReference type="RefSeq" id="XP_025055092.1">
    <property type="nucleotide sequence ID" value="XM_025199307.1"/>
</dbReference>
<gene>
    <name evidence="8" type="primary">LOC106721969</name>
</gene>
<feature type="transmembrane region" description="Helical" evidence="5">
    <location>
        <begin position="260"/>
        <end position="277"/>
    </location>
</feature>
<feature type="transmembrane region" description="Helical" evidence="5">
    <location>
        <begin position="64"/>
        <end position="90"/>
    </location>
</feature>
<dbReference type="PANTHER" id="PTHR23503">
    <property type="entry name" value="SOLUTE CARRIER FAMILY 2"/>
    <property type="match status" value="1"/>
</dbReference>
<dbReference type="Pfam" id="PF00083">
    <property type="entry name" value="Sugar_tr"/>
    <property type="match status" value="2"/>
</dbReference>
<feature type="transmembrane region" description="Helical" evidence="5">
    <location>
        <begin position="226"/>
        <end position="248"/>
    </location>
</feature>
<feature type="transmembrane region" description="Helical" evidence="5">
    <location>
        <begin position="323"/>
        <end position="346"/>
    </location>
</feature>
<dbReference type="GO" id="GO:0055056">
    <property type="term" value="F:D-glucose transmembrane transporter activity"/>
    <property type="evidence" value="ECO:0007669"/>
    <property type="project" value="TreeGrafter"/>
</dbReference>
<evidence type="ECO:0000256" key="3">
    <source>
        <dbReference type="ARBA" id="ARBA00022989"/>
    </source>
</evidence>
<dbReference type="PANTHER" id="PTHR23503:SF54">
    <property type="entry name" value="MAJOR FACILITATOR SUPERFAMILY (MFS) PROFILE DOMAIN-CONTAINING PROTEIN"/>
    <property type="match status" value="1"/>
</dbReference>
<accession>A0A3Q0G6L8</accession>
<evidence type="ECO:0000313" key="7">
    <source>
        <dbReference type="Proteomes" id="UP000189705"/>
    </source>
</evidence>
<feature type="transmembrane region" description="Helical" evidence="5">
    <location>
        <begin position="190"/>
        <end position="211"/>
    </location>
</feature>
<proteinExistence type="predicted"/>
<dbReference type="InterPro" id="IPR020846">
    <property type="entry name" value="MFS_dom"/>
</dbReference>
<keyword evidence="7" id="KW-1185">Reference proteome</keyword>
<dbReference type="Proteomes" id="UP000189705">
    <property type="component" value="Unplaced"/>
</dbReference>
<sequence length="414" mass="46974">MDRLFSDLVQYQKLFQMIFMLGIGGCFTIGFQISMINYPSVHVKRFINETWLERYGSPLRQKTLMLLWSFIVSIYGIGGLLGCLCSGYLTTKYGNEFLGTESLWPLLMAFIGIAALIQLVTLPFFPESPPYLLIQKDDEEGCLKAMDKLWGEMDHQAELNDMKEEKAATKSIKSMSILQVMKDPSLRWQLYILVTVIIVMQLCGINAVYFYTFEVLCTAGFEEGRIPYISLGVGLCELFSTILCTITIERFGRKTLLWKGYAMMALVLVLLTITLSLQNKYNWMSFCSVILIFLFVFFFGIGPCGATMSIMVEIFNQSSRSSAFVIGGCLNWAGLFVVGMIFPFIVESLGPFCFLIFMGVLVGSVIFVYLFLPETKGKSVTEITEEFTKLYSGKKLSSIVRRKFLEEHMSYTSF</sequence>
<dbReference type="AlphaFoldDB" id="A0A3Q0G6L8"/>
<name>A0A3Q0G6L8_ALLSI</name>
<evidence type="ECO:0000256" key="4">
    <source>
        <dbReference type="ARBA" id="ARBA00023136"/>
    </source>
</evidence>
<dbReference type="InterPro" id="IPR005828">
    <property type="entry name" value="MFS_sugar_transport-like"/>
</dbReference>
<feature type="transmembrane region" description="Helical" evidence="5">
    <location>
        <begin position="283"/>
        <end position="302"/>
    </location>
</feature>
<protein>
    <submittedName>
        <fullName evidence="8">Solute carrier family 2, facilitated glucose transporter member 11-like isoform X4</fullName>
    </submittedName>
</protein>
<evidence type="ECO:0000313" key="8">
    <source>
        <dbReference type="RefSeq" id="XP_025055092.1"/>
    </source>
</evidence>
<feature type="transmembrane region" description="Helical" evidence="5">
    <location>
        <begin position="352"/>
        <end position="372"/>
    </location>
</feature>